<feature type="compositionally biased region" description="Low complexity" evidence="1">
    <location>
        <begin position="301"/>
        <end position="314"/>
    </location>
</feature>
<keyword evidence="4" id="KW-1185">Reference proteome</keyword>
<proteinExistence type="predicted"/>
<keyword evidence="2" id="KW-0472">Membrane</keyword>
<evidence type="ECO:0000313" key="4">
    <source>
        <dbReference type="Proteomes" id="UP001138997"/>
    </source>
</evidence>
<evidence type="ECO:0000313" key="3">
    <source>
        <dbReference type="EMBL" id="MCD5316346.1"/>
    </source>
</evidence>
<dbReference type="EMBL" id="JAJOMB010000029">
    <property type="protein sequence ID" value="MCD5316346.1"/>
    <property type="molecule type" value="Genomic_DNA"/>
</dbReference>
<protein>
    <submittedName>
        <fullName evidence="3">Type 4a pilus biogenesis protein PilO</fullName>
    </submittedName>
</protein>
<reference evidence="3" key="1">
    <citation type="submission" date="2021-11" db="EMBL/GenBank/DDBJ databases">
        <title>Streptomyces corallinus and Kineosporia corallina sp. nov., two new coral-derived marine actinobacteria.</title>
        <authorList>
            <person name="Buangrab K."/>
            <person name="Sutthacheep M."/>
            <person name="Yeemin T."/>
            <person name="Harunari E."/>
            <person name="Igarashi Y."/>
            <person name="Sripreechasak P."/>
            <person name="Kanchanasin P."/>
            <person name="Tanasupawat S."/>
            <person name="Phongsopitanun W."/>
        </authorList>
    </citation>
    <scope>NUCLEOTIDE SEQUENCE</scope>
    <source>
        <strain evidence="3">JCM 31032</strain>
    </source>
</reference>
<dbReference type="RefSeq" id="WP_231449198.1">
    <property type="nucleotide sequence ID" value="NZ_JAJOMB010000029.1"/>
</dbReference>
<evidence type="ECO:0000256" key="2">
    <source>
        <dbReference type="SAM" id="Phobius"/>
    </source>
</evidence>
<keyword evidence="2" id="KW-1133">Transmembrane helix</keyword>
<dbReference type="AlphaFoldDB" id="A0A9X1SXU4"/>
<feature type="compositionally biased region" description="Gly residues" evidence="1">
    <location>
        <begin position="241"/>
        <end position="259"/>
    </location>
</feature>
<dbReference type="InterPro" id="IPR014717">
    <property type="entry name" value="Transl_elong_EF1B/ribsomal_bS6"/>
</dbReference>
<dbReference type="Gene3D" id="3.30.70.60">
    <property type="match status" value="1"/>
</dbReference>
<feature type="region of interest" description="Disordered" evidence="1">
    <location>
        <begin position="207"/>
        <end position="260"/>
    </location>
</feature>
<dbReference type="Proteomes" id="UP001138997">
    <property type="component" value="Unassembled WGS sequence"/>
</dbReference>
<organism evidence="3 4">
    <name type="scientific">Kineosporia babensis</name>
    <dbReference type="NCBI Taxonomy" id="499548"/>
    <lineage>
        <taxon>Bacteria</taxon>
        <taxon>Bacillati</taxon>
        <taxon>Actinomycetota</taxon>
        <taxon>Actinomycetes</taxon>
        <taxon>Kineosporiales</taxon>
        <taxon>Kineosporiaceae</taxon>
        <taxon>Kineosporia</taxon>
    </lineage>
</organism>
<keyword evidence="2" id="KW-0812">Transmembrane</keyword>
<feature type="region of interest" description="Disordered" evidence="1">
    <location>
        <begin position="291"/>
        <end position="329"/>
    </location>
</feature>
<comment type="caution">
    <text evidence="3">The sequence shown here is derived from an EMBL/GenBank/DDBJ whole genome shotgun (WGS) entry which is preliminary data.</text>
</comment>
<sequence length="329" mass="33457">MSSLLASRTARWSLGAVTLCLVLMLGAWYLLISPRRDDAIALREQAIASDDQASMLQMKLTQLKDQAADLPQQKEELKKIAEELPPDADIPEYLRTLDTISTEAGVNLKSIAPGTPVLVTLAGSGTGDASAVADPAAATGLGSPGDLVSLPMNVELSGDYYELSSWLKALQGKVSRSYMVSAFALSSNAGAEGTGGLVGARIDRSALRADGDPGTAPTATPDGKGQEGSAATPTVSSTDGTGAGTGTDGTGTGTDGSGTGTVQDAWSLSLTGTVFVLLSDDSTLEDIKRDATAAQSSLSGTWTEVTTEPTDTPTAGGSVAATDPNTQTN</sequence>
<gene>
    <name evidence="3" type="ORF">LR394_36160</name>
</gene>
<feature type="transmembrane region" description="Helical" evidence="2">
    <location>
        <begin position="12"/>
        <end position="31"/>
    </location>
</feature>
<name>A0A9X1SXU4_9ACTN</name>
<evidence type="ECO:0000256" key="1">
    <source>
        <dbReference type="SAM" id="MobiDB-lite"/>
    </source>
</evidence>
<accession>A0A9X1SXU4</accession>